<dbReference type="PROSITE" id="PS50001">
    <property type="entry name" value="SH2"/>
    <property type="match status" value="1"/>
</dbReference>
<feature type="domain" description="SH2" evidence="2">
    <location>
        <begin position="23"/>
        <end position="117"/>
    </location>
</feature>
<dbReference type="AlphaFoldDB" id="A0A915JUX9"/>
<evidence type="ECO:0000313" key="3">
    <source>
        <dbReference type="Proteomes" id="UP000887565"/>
    </source>
</evidence>
<organism evidence="3 4">
    <name type="scientific">Romanomermis culicivorax</name>
    <name type="common">Nematode worm</name>
    <dbReference type="NCBI Taxonomy" id="13658"/>
    <lineage>
        <taxon>Eukaryota</taxon>
        <taxon>Metazoa</taxon>
        <taxon>Ecdysozoa</taxon>
        <taxon>Nematoda</taxon>
        <taxon>Enoplea</taxon>
        <taxon>Dorylaimia</taxon>
        <taxon>Mermithida</taxon>
        <taxon>Mermithoidea</taxon>
        <taxon>Mermithidae</taxon>
        <taxon>Romanomermis</taxon>
    </lineage>
</organism>
<dbReference type="SMART" id="SM00252">
    <property type="entry name" value="SH2"/>
    <property type="match status" value="1"/>
</dbReference>
<name>A0A915JUX9_ROMCU</name>
<dbReference type="WBParaSite" id="nRc.2.0.1.t29898-RA">
    <property type="protein sequence ID" value="nRc.2.0.1.t29898-RA"/>
    <property type="gene ID" value="nRc.2.0.1.g29898"/>
</dbReference>
<dbReference type="SUPFAM" id="SSF55550">
    <property type="entry name" value="SH2 domain"/>
    <property type="match status" value="1"/>
</dbReference>
<protein>
    <submittedName>
        <fullName evidence="4">SH2 domain-containing protein</fullName>
    </submittedName>
</protein>
<evidence type="ECO:0000256" key="1">
    <source>
        <dbReference type="PROSITE-ProRule" id="PRU00191"/>
    </source>
</evidence>
<evidence type="ECO:0000259" key="2">
    <source>
        <dbReference type="PROSITE" id="PS50001"/>
    </source>
</evidence>
<dbReference type="Gene3D" id="3.30.505.10">
    <property type="entry name" value="SH2 domain"/>
    <property type="match status" value="1"/>
</dbReference>
<proteinExistence type="predicted"/>
<evidence type="ECO:0000313" key="4">
    <source>
        <dbReference type="WBParaSite" id="nRc.2.0.1.t29898-RA"/>
    </source>
</evidence>
<dbReference type="Proteomes" id="UP000887565">
    <property type="component" value="Unplaced"/>
</dbReference>
<dbReference type="Pfam" id="PF00017">
    <property type="entry name" value="SH2"/>
    <property type="match status" value="1"/>
</dbReference>
<keyword evidence="3" id="KW-1185">Reference proteome</keyword>
<accession>A0A915JUX9</accession>
<reference evidence="4" key="1">
    <citation type="submission" date="2022-11" db="UniProtKB">
        <authorList>
            <consortium name="WormBaseParasite"/>
        </authorList>
    </citation>
    <scope>IDENTIFICATION</scope>
</reference>
<dbReference type="InterPro" id="IPR000980">
    <property type="entry name" value="SH2"/>
</dbReference>
<sequence length="134" mass="15871">MVKSFRTEMDSAKSSVGFKVDDYYHKELRRQFVEDRLRADGDFLIRDNADCTQMVVSVMSRGNLCHFQALRRISNSGLTLFSFGDREFDRFEKLVEYHYRNQVPMSDPNRTLLKNPIRAPKLLYHEDEIEVRSK</sequence>
<dbReference type="InterPro" id="IPR036860">
    <property type="entry name" value="SH2_dom_sf"/>
</dbReference>
<keyword evidence="1" id="KW-0727">SH2 domain</keyword>